<sequence length="98" mass="11332">MPARKLRVVEEYDYVEVPLQQENTTTNYDFNLDTEPAPQLSELLFFLNIAVFCVLTVLFSFVFLSMKMNTFFAFASAIACSLGSIQAFRIFQLKRKKD</sequence>
<dbReference type="AlphaFoldDB" id="A0A3S4PYH8"/>
<protein>
    <submittedName>
        <fullName evidence="2">Membrane protein</fullName>
    </submittedName>
</protein>
<reference evidence="2 3" key="1">
    <citation type="submission" date="2018-12" db="EMBL/GenBank/DDBJ databases">
        <authorList>
            <consortium name="Pathogen Informatics"/>
        </authorList>
    </citation>
    <scope>NUCLEOTIDE SEQUENCE [LARGE SCALE GENOMIC DNA]</scope>
    <source>
        <strain evidence="2 3">NCTC3166</strain>
    </source>
</reference>
<keyword evidence="1" id="KW-0812">Transmembrane</keyword>
<dbReference type="Proteomes" id="UP000270025">
    <property type="component" value="Chromosome"/>
</dbReference>
<dbReference type="Pfam" id="PF11674">
    <property type="entry name" value="DUF3270"/>
    <property type="match status" value="1"/>
</dbReference>
<accession>A0A3S4PYH8</accession>
<keyword evidence="1" id="KW-0472">Membrane</keyword>
<gene>
    <name evidence="2" type="ORF">NCTC3166_01398</name>
</gene>
<feature type="transmembrane region" description="Helical" evidence="1">
    <location>
        <begin position="70"/>
        <end position="91"/>
    </location>
</feature>
<keyword evidence="1" id="KW-1133">Transmembrane helix</keyword>
<organism evidence="2 3">
    <name type="scientific">Streptococcus viridans</name>
    <dbReference type="NCBI Taxonomy" id="78535"/>
    <lineage>
        <taxon>Bacteria</taxon>
        <taxon>Bacillati</taxon>
        <taxon>Bacillota</taxon>
        <taxon>Bacilli</taxon>
        <taxon>Lactobacillales</taxon>
        <taxon>Streptococcaceae</taxon>
        <taxon>Streptococcus</taxon>
    </lineage>
</organism>
<dbReference type="KEGG" id="svf:NCTC3166_01398"/>
<dbReference type="RefSeq" id="WP_006595911.1">
    <property type="nucleotide sequence ID" value="NZ_LR134266.1"/>
</dbReference>
<evidence type="ECO:0000313" key="3">
    <source>
        <dbReference type="Proteomes" id="UP000270025"/>
    </source>
</evidence>
<name>A0A3S4PYH8_9STRE</name>
<dbReference type="InterPro" id="IPR021688">
    <property type="entry name" value="DUF3270"/>
</dbReference>
<evidence type="ECO:0000313" key="2">
    <source>
        <dbReference type="EMBL" id="VED67570.1"/>
    </source>
</evidence>
<feature type="transmembrane region" description="Helical" evidence="1">
    <location>
        <begin position="43"/>
        <end position="64"/>
    </location>
</feature>
<evidence type="ECO:0000256" key="1">
    <source>
        <dbReference type="SAM" id="Phobius"/>
    </source>
</evidence>
<keyword evidence="3" id="KW-1185">Reference proteome</keyword>
<proteinExistence type="predicted"/>
<dbReference type="GeneID" id="93922189"/>
<dbReference type="EMBL" id="LR134266">
    <property type="protein sequence ID" value="VED67570.1"/>
    <property type="molecule type" value="Genomic_DNA"/>
</dbReference>